<comment type="caution">
    <text evidence="1">The sequence shown here is derived from an EMBL/GenBank/DDBJ whole genome shotgun (WGS) entry which is preliminary data.</text>
</comment>
<sequence>MFRNPVQSLKKFASKLFNRTSVESQPILEELSFLTYSSPSLTAIYVDNPIFKHLLLKAIQDSDASFKSDNSKKSTRVVKQLSIIPEEQSAEVFPWE</sequence>
<dbReference type="AlphaFoldDB" id="A0A4T0NWW4"/>
<protein>
    <submittedName>
        <fullName evidence="1">Uncharacterized protein</fullName>
    </submittedName>
</protein>
<name>A0A4T0NWW4_9BASI</name>
<dbReference type="EMBL" id="SPRH01000013">
    <property type="protein sequence ID" value="TIC02130.1"/>
    <property type="molecule type" value="Genomic_DNA"/>
</dbReference>
<proteinExistence type="predicted"/>
<evidence type="ECO:0000313" key="1">
    <source>
        <dbReference type="EMBL" id="TIC02130.1"/>
    </source>
</evidence>
<gene>
    <name evidence="1" type="ORF">E3Q17_01549</name>
</gene>
<evidence type="ECO:0000313" key="2">
    <source>
        <dbReference type="Proteomes" id="UP000307169"/>
    </source>
</evidence>
<accession>A0A4T0NWW4</accession>
<dbReference type="Proteomes" id="UP000307169">
    <property type="component" value="Unassembled WGS sequence"/>
</dbReference>
<organism evidence="1 2">
    <name type="scientific">Wallemia mellicola</name>
    <dbReference type="NCBI Taxonomy" id="1708541"/>
    <lineage>
        <taxon>Eukaryota</taxon>
        <taxon>Fungi</taxon>
        <taxon>Dikarya</taxon>
        <taxon>Basidiomycota</taxon>
        <taxon>Wallemiomycotina</taxon>
        <taxon>Wallemiomycetes</taxon>
        <taxon>Wallemiales</taxon>
        <taxon>Wallemiaceae</taxon>
        <taxon>Wallemia</taxon>
    </lineage>
</organism>
<reference evidence="1 2" key="1">
    <citation type="submission" date="2019-03" db="EMBL/GenBank/DDBJ databases">
        <title>Sequencing 25 genomes of Wallemia mellicola.</title>
        <authorList>
            <person name="Gostincar C."/>
        </authorList>
    </citation>
    <scope>NUCLEOTIDE SEQUENCE [LARGE SCALE GENOMIC DNA]</scope>
    <source>
        <strain evidence="1 2">EXF-1262</strain>
    </source>
</reference>